<dbReference type="InterPro" id="IPR036249">
    <property type="entry name" value="Thioredoxin-like_sf"/>
</dbReference>
<sequence length="311" mass="34175">MKTEEKEMNHIDADEEMRESVSDDCCGKDHGEQVQKNSRFSALAKKNPIKALWVILVVVLVANIAAMTFFTVTVNSKLSDAVELVRPQEGTLTLVLPSNCPVCGDLSAQKKMVSSQNIELLDDRVVSADSTEGKTVIEKFGIRKLPALVFVTDEKIKDRLARALEQGARPVGENTLLWEQEQPPYMDAQSTEVTGLVGATYLTDKDCIECYDVQKIMRPILQQFGVVIVSEDIVDVSDARGKELVEKYTMTRVPALLLSSQASAYSALEQVWGQVGTVEQDGVFVFRDPARVGATYKDLEIGKTVAPDSGA</sequence>
<name>A0A2H0TRK7_9BACT</name>
<dbReference type="EMBL" id="PFCB01000030">
    <property type="protein sequence ID" value="PIR74057.1"/>
    <property type="molecule type" value="Genomic_DNA"/>
</dbReference>
<dbReference type="AlphaFoldDB" id="A0A2H0TRK7"/>
<evidence type="ECO:0000256" key="1">
    <source>
        <dbReference type="SAM" id="MobiDB-lite"/>
    </source>
</evidence>
<reference evidence="4" key="1">
    <citation type="submission" date="2017-09" db="EMBL/GenBank/DDBJ databases">
        <title>Depth-based differentiation of microbial function through sediment-hosted aquifers and enrichment of novel symbionts in the deep terrestrial subsurface.</title>
        <authorList>
            <person name="Probst A.J."/>
            <person name="Ladd B."/>
            <person name="Jarett J.K."/>
            <person name="Geller-Mcgrath D.E."/>
            <person name="Sieber C.M.K."/>
            <person name="Emerson J.B."/>
            <person name="Anantharaman K."/>
            <person name="Thomas B.C."/>
            <person name="Malmstrom R."/>
            <person name="Stieglmeier M."/>
            <person name="Klingl A."/>
            <person name="Woyke T."/>
            <person name="Ryan C.M."/>
            <person name="Banfield J.F."/>
        </authorList>
    </citation>
    <scope>NUCLEOTIDE SEQUENCE [LARGE SCALE GENOMIC DNA]</scope>
</reference>
<comment type="caution">
    <text evidence="3">The sequence shown here is derived from an EMBL/GenBank/DDBJ whole genome shotgun (WGS) entry which is preliminary data.</text>
</comment>
<evidence type="ECO:0008006" key="5">
    <source>
        <dbReference type="Google" id="ProtNLM"/>
    </source>
</evidence>
<keyword evidence="2" id="KW-0812">Transmembrane</keyword>
<keyword evidence="2" id="KW-0472">Membrane</keyword>
<dbReference type="SUPFAM" id="SSF52833">
    <property type="entry name" value="Thioredoxin-like"/>
    <property type="match status" value="1"/>
</dbReference>
<evidence type="ECO:0000256" key="2">
    <source>
        <dbReference type="SAM" id="Phobius"/>
    </source>
</evidence>
<dbReference type="Proteomes" id="UP000230154">
    <property type="component" value="Unassembled WGS sequence"/>
</dbReference>
<organism evidence="3 4">
    <name type="scientific">Candidatus Magasanikbacteria bacterium CG10_big_fil_rev_8_21_14_0_10_47_10</name>
    <dbReference type="NCBI Taxonomy" id="1974652"/>
    <lineage>
        <taxon>Bacteria</taxon>
        <taxon>Candidatus Magasanikiibacteriota</taxon>
    </lineage>
</organism>
<dbReference type="Gene3D" id="3.40.30.10">
    <property type="entry name" value="Glutaredoxin"/>
    <property type="match status" value="2"/>
</dbReference>
<protein>
    <recommendedName>
        <fullName evidence="5">Thioredoxin domain-containing protein</fullName>
    </recommendedName>
</protein>
<proteinExistence type="predicted"/>
<keyword evidence="2" id="KW-1133">Transmembrane helix</keyword>
<gene>
    <name evidence="3" type="ORF">COU35_04410</name>
</gene>
<evidence type="ECO:0000313" key="3">
    <source>
        <dbReference type="EMBL" id="PIR74057.1"/>
    </source>
</evidence>
<accession>A0A2H0TRK7</accession>
<feature type="region of interest" description="Disordered" evidence="1">
    <location>
        <begin position="1"/>
        <end position="25"/>
    </location>
</feature>
<feature type="transmembrane region" description="Helical" evidence="2">
    <location>
        <begin position="51"/>
        <end position="72"/>
    </location>
</feature>
<evidence type="ECO:0000313" key="4">
    <source>
        <dbReference type="Proteomes" id="UP000230154"/>
    </source>
</evidence>